<dbReference type="EMBL" id="MU001634">
    <property type="protein sequence ID" value="KAF2484331.1"/>
    <property type="molecule type" value="Genomic_DNA"/>
</dbReference>
<dbReference type="GO" id="GO:0005829">
    <property type="term" value="C:cytosol"/>
    <property type="evidence" value="ECO:0007669"/>
    <property type="project" value="TreeGrafter"/>
</dbReference>
<organism evidence="3 4">
    <name type="scientific">Neohortaea acidophila</name>
    <dbReference type="NCBI Taxonomy" id="245834"/>
    <lineage>
        <taxon>Eukaryota</taxon>
        <taxon>Fungi</taxon>
        <taxon>Dikarya</taxon>
        <taxon>Ascomycota</taxon>
        <taxon>Pezizomycotina</taxon>
        <taxon>Dothideomycetes</taxon>
        <taxon>Dothideomycetidae</taxon>
        <taxon>Mycosphaerellales</taxon>
        <taxon>Teratosphaeriaceae</taxon>
        <taxon>Neohortaea</taxon>
    </lineage>
</organism>
<protein>
    <submittedName>
        <fullName evidence="3">RXT2-like protein</fullName>
    </submittedName>
</protein>
<reference evidence="3" key="1">
    <citation type="journal article" date="2020" name="Stud. Mycol.">
        <title>101 Dothideomycetes genomes: a test case for predicting lifestyles and emergence of pathogens.</title>
        <authorList>
            <person name="Haridas S."/>
            <person name="Albert R."/>
            <person name="Binder M."/>
            <person name="Bloem J."/>
            <person name="Labutti K."/>
            <person name="Salamov A."/>
            <person name="Andreopoulos B."/>
            <person name="Baker S."/>
            <person name="Barry K."/>
            <person name="Bills G."/>
            <person name="Bluhm B."/>
            <person name="Cannon C."/>
            <person name="Castanera R."/>
            <person name="Culley D."/>
            <person name="Daum C."/>
            <person name="Ezra D."/>
            <person name="Gonzalez J."/>
            <person name="Henrissat B."/>
            <person name="Kuo A."/>
            <person name="Liang C."/>
            <person name="Lipzen A."/>
            <person name="Lutzoni F."/>
            <person name="Magnuson J."/>
            <person name="Mondo S."/>
            <person name="Nolan M."/>
            <person name="Ohm R."/>
            <person name="Pangilinan J."/>
            <person name="Park H.-J."/>
            <person name="Ramirez L."/>
            <person name="Alfaro M."/>
            <person name="Sun H."/>
            <person name="Tritt A."/>
            <person name="Yoshinaga Y."/>
            <person name="Zwiers L.-H."/>
            <person name="Turgeon B."/>
            <person name="Goodwin S."/>
            <person name="Spatafora J."/>
            <person name="Crous P."/>
            <person name="Grigoriev I."/>
        </authorList>
    </citation>
    <scope>NUCLEOTIDE SEQUENCE</scope>
    <source>
        <strain evidence="3">CBS 113389</strain>
    </source>
</reference>
<evidence type="ECO:0000313" key="3">
    <source>
        <dbReference type="EMBL" id="KAF2484331.1"/>
    </source>
</evidence>
<feature type="compositionally biased region" description="Basic residues" evidence="1">
    <location>
        <begin position="500"/>
        <end position="509"/>
    </location>
</feature>
<dbReference type="InterPro" id="IPR013904">
    <property type="entry name" value="RXT2_N"/>
</dbReference>
<feature type="region of interest" description="Disordered" evidence="1">
    <location>
        <begin position="18"/>
        <end position="45"/>
    </location>
</feature>
<dbReference type="Proteomes" id="UP000799767">
    <property type="component" value="Unassembled WGS sequence"/>
</dbReference>
<evidence type="ECO:0000313" key="4">
    <source>
        <dbReference type="Proteomes" id="UP000799767"/>
    </source>
</evidence>
<dbReference type="InterPro" id="IPR039602">
    <property type="entry name" value="Rxt2"/>
</dbReference>
<feature type="compositionally biased region" description="Low complexity" evidence="1">
    <location>
        <begin position="287"/>
        <end position="297"/>
    </location>
</feature>
<sequence length="509" mass="55370">MSAQQAQFLQALHGVKRALKRKADDSDSDASIHAPTNRGHKLQRRAKYVQSGHLDSTGGLRAYRKPVTHAGYTRNTIHTAPNFYNEDGELYNSDDEAQGRIPEPAEDDPFAESMSLAILLRPLIAASELPDHPTLSQPFKSKALVQMIDEVAEMQRKERAGLWKAKRLLQRFRGDADWVPCDVFETEHDDLLLFQGYGVESDAAIELESAAPSLAIGQDASEVAPSVDEAAAAPVANGTAPDHMNGIETTDMAVQQAVAEKSGDLKDTKAAENERDGTNTSAPNGEDATTTQDQATTDTKDTNGEPLTSVENTTADAEAASEVTSNSGKETNGTNQPQHAMTTRARARSPIASPSQSPSPSDSASAAQIHPWFQTPASALPDRDLGLPAPEAEESRRLLLLYVQKQENIVRMLDTLYAGLQRADRTRKAVLQACKAEGHMKDDGKGNWVTEMSDGEDWVDPADWGIEARELKVQKDGTLGLEKGKDEVDEIGDEGEGRRGGRRRRVNRM</sequence>
<dbReference type="PANTHER" id="PTHR28232:SF1">
    <property type="entry name" value="TRANSCRIPTIONAL REGULATORY PROTEIN RXT2"/>
    <property type="match status" value="1"/>
</dbReference>
<dbReference type="OrthoDB" id="441210at2759"/>
<proteinExistence type="predicted"/>
<dbReference type="AlphaFoldDB" id="A0A6A6PX50"/>
<dbReference type="PANTHER" id="PTHR28232">
    <property type="entry name" value="TRANSCRIPTIONAL REGULATORY PROTEIN RXT2"/>
    <property type="match status" value="1"/>
</dbReference>
<feature type="compositionally biased region" description="Polar residues" evidence="1">
    <location>
        <begin position="322"/>
        <end position="341"/>
    </location>
</feature>
<feature type="domain" description="Transcriptional regulatory protein RXT2 N-terminal" evidence="2">
    <location>
        <begin position="36"/>
        <end position="175"/>
    </location>
</feature>
<gene>
    <name evidence="3" type="ORF">BDY17DRAFT_309599</name>
</gene>
<keyword evidence="4" id="KW-1185">Reference proteome</keyword>
<accession>A0A6A6PX50</accession>
<feature type="compositionally biased region" description="Polar residues" evidence="1">
    <location>
        <begin position="305"/>
        <end position="315"/>
    </location>
</feature>
<dbReference type="RefSeq" id="XP_033590900.1">
    <property type="nucleotide sequence ID" value="XM_033735349.1"/>
</dbReference>
<dbReference type="GeneID" id="54476351"/>
<feature type="compositionally biased region" description="Basic and acidic residues" evidence="1">
    <location>
        <begin position="261"/>
        <end position="277"/>
    </location>
</feature>
<evidence type="ECO:0000259" key="2">
    <source>
        <dbReference type="Pfam" id="PF08595"/>
    </source>
</evidence>
<feature type="region of interest" description="Disordered" evidence="1">
    <location>
        <begin position="259"/>
        <end position="366"/>
    </location>
</feature>
<name>A0A6A6PX50_9PEZI</name>
<dbReference type="GO" id="GO:0033698">
    <property type="term" value="C:Rpd3L complex"/>
    <property type="evidence" value="ECO:0007669"/>
    <property type="project" value="TreeGrafter"/>
</dbReference>
<evidence type="ECO:0000256" key="1">
    <source>
        <dbReference type="SAM" id="MobiDB-lite"/>
    </source>
</evidence>
<feature type="region of interest" description="Disordered" evidence="1">
    <location>
        <begin position="482"/>
        <end position="509"/>
    </location>
</feature>
<dbReference type="Pfam" id="PF08595">
    <property type="entry name" value="RXT2_N"/>
    <property type="match status" value="1"/>
</dbReference>
<feature type="compositionally biased region" description="Low complexity" evidence="1">
    <location>
        <begin position="348"/>
        <end position="366"/>
    </location>
</feature>